<dbReference type="eggNOG" id="COG0640">
    <property type="taxonomic scope" value="Bacteria"/>
</dbReference>
<feature type="domain" description="HTH arsR-type" evidence="4">
    <location>
        <begin position="4"/>
        <end position="111"/>
    </location>
</feature>
<gene>
    <name evidence="5" type="ORF">DESHY_110024</name>
</gene>
<reference evidence="5 6" key="1">
    <citation type="journal article" date="2013" name="Genome Announc.">
        <title>Genome Sequence of the Sulfate-Reducing Bacterium Desulfotomaculum hydrothermale Lam5(T).</title>
        <authorList>
            <person name="Amin O."/>
            <person name="Fardeau M.L."/>
            <person name="Valette O."/>
            <person name="Hirschler-Rea A."/>
            <person name="Barbe V."/>
            <person name="Medigue C."/>
            <person name="Vacherie B."/>
            <person name="Ollivier B."/>
            <person name="Bertin P.N."/>
            <person name="Dolla A."/>
        </authorList>
    </citation>
    <scope>NUCLEOTIDE SEQUENCE [LARGE SCALE GENOMIC DNA]</scope>
    <source>
        <strain evidence="6">Lam5 / DSM 18033</strain>
    </source>
</reference>
<dbReference type="InterPro" id="IPR001845">
    <property type="entry name" value="HTH_ArsR_DNA-bd_dom"/>
</dbReference>
<keyword evidence="3" id="KW-0804">Transcription</keyword>
<name>K8DX88_9FIRM</name>
<dbReference type="Proteomes" id="UP000009315">
    <property type="component" value="Unassembled WGS sequence"/>
</dbReference>
<keyword evidence="6" id="KW-1185">Reference proteome</keyword>
<comment type="caution">
    <text evidence="5">The sequence shown here is derived from an EMBL/GenBank/DDBJ whole genome shotgun (WGS) entry which is preliminary data.</text>
</comment>
<dbReference type="AlphaFoldDB" id="K8DX88"/>
<dbReference type="InterPro" id="IPR051081">
    <property type="entry name" value="HTH_MetalResp_TranReg"/>
</dbReference>
<evidence type="ECO:0000313" key="5">
    <source>
        <dbReference type="EMBL" id="CCO07080.1"/>
    </source>
</evidence>
<dbReference type="SUPFAM" id="SSF46785">
    <property type="entry name" value="Winged helix' DNA-binding domain"/>
    <property type="match status" value="1"/>
</dbReference>
<dbReference type="CDD" id="cd00090">
    <property type="entry name" value="HTH_ARSR"/>
    <property type="match status" value="1"/>
</dbReference>
<sequence length="111" mass="12856">MANAYYIFMINKVQIAKALSDPIRYQIMLMLARREEGCCQGPGTGYMQPGLCNCEIMAELGMIQSRVSYHMKELAEAGLVTEEPRGKWKMYYLNTDTVRQYIEQLKIDFLE</sequence>
<dbReference type="PANTHER" id="PTHR33154:SF18">
    <property type="entry name" value="ARSENICAL RESISTANCE OPERON REPRESSOR"/>
    <property type="match status" value="1"/>
</dbReference>
<dbReference type="PANTHER" id="PTHR33154">
    <property type="entry name" value="TRANSCRIPTIONAL REGULATOR, ARSR FAMILY"/>
    <property type="match status" value="1"/>
</dbReference>
<accession>K8DX88</accession>
<keyword evidence="2" id="KW-0238">DNA-binding</keyword>
<evidence type="ECO:0000256" key="3">
    <source>
        <dbReference type="ARBA" id="ARBA00023163"/>
    </source>
</evidence>
<dbReference type="InterPro" id="IPR036388">
    <property type="entry name" value="WH-like_DNA-bd_sf"/>
</dbReference>
<dbReference type="EMBL" id="CAOS01000003">
    <property type="protein sequence ID" value="CCO07080.1"/>
    <property type="molecule type" value="Genomic_DNA"/>
</dbReference>
<dbReference type="GO" id="GO:0003700">
    <property type="term" value="F:DNA-binding transcription factor activity"/>
    <property type="evidence" value="ECO:0007669"/>
    <property type="project" value="InterPro"/>
</dbReference>
<dbReference type="PROSITE" id="PS50987">
    <property type="entry name" value="HTH_ARSR_2"/>
    <property type="match status" value="1"/>
</dbReference>
<dbReference type="Pfam" id="PF01022">
    <property type="entry name" value="HTH_5"/>
    <property type="match status" value="1"/>
</dbReference>
<evidence type="ECO:0000256" key="1">
    <source>
        <dbReference type="ARBA" id="ARBA00023015"/>
    </source>
</evidence>
<proteinExistence type="predicted"/>
<dbReference type="SMART" id="SM00418">
    <property type="entry name" value="HTH_ARSR"/>
    <property type="match status" value="1"/>
</dbReference>
<evidence type="ECO:0000256" key="2">
    <source>
        <dbReference type="ARBA" id="ARBA00023125"/>
    </source>
</evidence>
<dbReference type="Gene3D" id="1.10.10.10">
    <property type="entry name" value="Winged helix-like DNA-binding domain superfamily/Winged helix DNA-binding domain"/>
    <property type="match status" value="1"/>
</dbReference>
<dbReference type="InterPro" id="IPR036390">
    <property type="entry name" value="WH_DNA-bd_sf"/>
</dbReference>
<evidence type="ECO:0000313" key="6">
    <source>
        <dbReference type="Proteomes" id="UP000009315"/>
    </source>
</evidence>
<dbReference type="STRING" id="1121428.DESHY_110024"/>
<evidence type="ECO:0000259" key="4">
    <source>
        <dbReference type="PROSITE" id="PS50987"/>
    </source>
</evidence>
<keyword evidence="1" id="KW-0805">Transcription regulation</keyword>
<protein>
    <submittedName>
        <fullName evidence="5">Regulatory protein ArsR</fullName>
    </submittedName>
</protein>
<dbReference type="InterPro" id="IPR011991">
    <property type="entry name" value="ArsR-like_HTH"/>
</dbReference>
<organism evidence="5 6">
    <name type="scientific">Desulforamulus hydrothermalis Lam5 = DSM 18033</name>
    <dbReference type="NCBI Taxonomy" id="1121428"/>
    <lineage>
        <taxon>Bacteria</taxon>
        <taxon>Bacillati</taxon>
        <taxon>Bacillota</taxon>
        <taxon>Clostridia</taxon>
        <taxon>Eubacteriales</taxon>
        <taxon>Peptococcaceae</taxon>
        <taxon>Desulforamulus</taxon>
    </lineage>
</organism>
<dbReference type="GO" id="GO:0003677">
    <property type="term" value="F:DNA binding"/>
    <property type="evidence" value="ECO:0007669"/>
    <property type="project" value="UniProtKB-KW"/>
</dbReference>